<comment type="function">
    <text evidence="9">Role in flagellar biosynthesis.</text>
</comment>
<proteinExistence type="inferred from homology"/>
<keyword evidence="10" id="KW-0282">Flagellum</keyword>
<dbReference type="GO" id="GO:0009306">
    <property type="term" value="P:protein secretion"/>
    <property type="evidence" value="ECO:0007669"/>
    <property type="project" value="InterPro"/>
</dbReference>
<keyword evidence="8 9" id="KW-0975">Bacterial flagellum</keyword>
<dbReference type="KEGG" id="hjo:AY555_00055"/>
<dbReference type="GO" id="GO:0009425">
    <property type="term" value="C:bacterial-type flagellum basal body"/>
    <property type="evidence" value="ECO:0007669"/>
    <property type="project" value="UniProtKB-SubCell"/>
</dbReference>
<reference evidence="10 11" key="1">
    <citation type="submission" date="2016-02" db="EMBL/GenBank/DDBJ databases">
        <title>Complete Genome of H5569, the type strain of the newly described species Haematospirillium jordaniae.</title>
        <authorList>
            <person name="Nicholson A.C."/>
            <person name="Humrighouse B.W."/>
            <person name="Loparov V."/>
            <person name="McQuiston J.R."/>
        </authorList>
    </citation>
    <scope>NUCLEOTIDE SEQUENCE [LARGE SCALE GENOMIC DNA]</scope>
    <source>
        <strain evidence="10 11">H5569</strain>
    </source>
</reference>
<name>A0A143DC06_9PROT</name>
<dbReference type="GO" id="GO:0044780">
    <property type="term" value="P:bacterial-type flagellum assembly"/>
    <property type="evidence" value="ECO:0007669"/>
    <property type="project" value="InterPro"/>
</dbReference>
<dbReference type="RefSeq" id="WP_066131756.1">
    <property type="nucleotide sequence ID" value="NZ_CP014525.1"/>
</dbReference>
<evidence type="ECO:0000256" key="2">
    <source>
        <dbReference type="ARBA" id="ARBA00006156"/>
    </source>
</evidence>
<dbReference type="PANTHER" id="PTHR34040">
    <property type="entry name" value="FLAGELLAR BIOSYNTHETIC PROTEIN FLIQ"/>
    <property type="match status" value="1"/>
</dbReference>
<keyword evidence="6 9" id="KW-1133">Transmembrane helix</keyword>
<dbReference type="GO" id="GO:0005886">
    <property type="term" value="C:plasma membrane"/>
    <property type="evidence" value="ECO:0007669"/>
    <property type="project" value="UniProtKB-SubCell"/>
</dbReference>
<comment type="similarity">
    <text evidence="2 9">Belongs to the FliQ/MopD/SpaQ family.</text>
</comment>
<evidence type="ECO:0000256" key="5">
    <source>
        <dbReference type="ARBA" id="ARBA00022692"/>
    </source>
</evidence>
<protein>
    <recommendedName>
        <fullName evidence="3 9">Flagellar biosynthetic protein FliQ</fullName>
    </recommendedName>
</protein>
<organism evidence="10 11">
    <name type="scientific">Haematospirillum jordaniae</name>
    <dbReference type="NCBI Taxonomy" id="1549855"/>
    <lineage>
        <taxon>Bacteria</taxon>
        <taxon>Pseudomonadati</taxon>
        <taxon>Pseudomonadota</taxon>
        <taxon>Alphaproteobacteria</taxon>
        <taxon>Rhodospirillales</taxon>
        <taxon>Novispirillaceae</taxon>
        <taxon>Haematospirillum</taxon>
    </lineage>
</organism>
<dbReference type="PANTHER" id="PTHR34040:SF2">
    <property type="entry name" value="FLAGELLAR BIOSYNTHETIC PROTEIN FLIQ"/>
    <property type="match status" value="1"/>
</dbReference>
<evidence type="ECO:0000313" key="10">
    <source>
        <dbReference type="EMBL" id="AMW33823.1"/>
    </source>
</evidence>
<dbReference type="NCBIfam" id="TIGR01402">
    <property type="entry name" value="fliQ"/>
    <property type="match status" value="1"/>
</dbReference>
<evidence type="ECO:0000256" key="4">
    <source>
        <dbReference type="ARBA" id="ARBA00022475"/>
    </source>
</evidence>
<dbReference type="PRINTS" id="PR00952">
    <property type="entry name" value="TYPE3IMQPROT"/>
</dbReference>
<dbReference type="STRING" id="1549855.AY555_00055"/>
<dbReference type="EMBL" id="CP014525">
    <property type="protein sequence ID" value="AMW33823.1"/>
    <property type="molecule type" value="Genomic_DNA"/>
</dbReference>
<keyword evidence="11" id="KW-1185">Reference proteome</keyword>
<dbReference type="InterPro" id="IPR002191">
    <property type="entry name" value="Bac_export_3"/>
</dbReference>
<dbReference type="AlphaFoldDB" id="A0A143DC06"/>
<evidence type="ECO:0000256" key="1">
    <source>
        <dbReference type="ARBA" id="ARBA00004651"/>
    </source>
</evidence>
<dbReference type="InterPro" id="IPR006305">
    <property type="entry name" value="FliQ"/>
</dbReference>
<dbReference type="Pfam" id="PF01313">
    <property type="entry name" value="Bac_export_3"/>
    <property type="match status" value="1"/>
</dbReference>
<keyword evidence="7 9" id="KW-0472">Membrane</keyword>
<evidence type="ECO:0000256" key="9">
    <source>
        <dbReference type="RuleBase" id="RU364090"/>
    </source>
</evidence>
<evidence type="ECO:0000256" key="3">
    <source>
        <dbReference type="ARBA" id="ARBA00021718"/>
    </source>
</evidence>
<keyword evidence="10" id="KW-0969">Cilium</keyword>
<keyword evidence="10" id="KW-0966">Cell projection</keyword>
<feature type="transmembrane region" description="Helical" evidence="9">
    <location>
        <begin position="50"/>
        <end position="70"/>
    </location>
</feature>
<dbReference type="Proteomes" id="UP000076066">
    <property type="component" value="Chromosome"/>
</dbReference>
<sequence length="88" mass="9765">MNETQILDIARDSVWVMIVIAAPVLLVGLAVGLLVSLFQALTSLQEATLVFVPKMLIVFGAIIFLLPFMLRHITQFTQQIMDLIISLP</sequence>
<evidence type="ECO:0000256" key="8">
    <source>
        <dbReference type="ARBA" id="ARBA00023143"/>
    </source>
</evidence>
<gene>
    <name evidence="9" type="primary">fliQ</name>
    <name evidence="10" type="ORF">AY555_00055</name>
</gene>
<evidence type="ECO:0000256" key="6">
    <source>
        <dbReference type="ARBA" id="ARBA00022989"/>
    </source>
</evidence>
<dbReference type="PIRSF" id="PIRSF004669">
    <property type="entry name" value="FliQ"/>
    <property type="match status" value="1"/>
</dbReference>
<dbReference type="OrthoDB" id="9806440at2"/>
<accession>A0A143DC06</accession>
<evidence type="ECO:0000313" key="11">
    <source>
        <dbReference type="Proteomes" id="UP000076066"/>
    </source>
</evidence>
<feature type="transmembrane region" description="Helical" evidence="9">
    <location>
        <begin position="14"/>
        <end position="38"/>
    </location>
</feature>
<comment type="subcellular location">
    <subcellularLocation>
        <location evidence="1 9">Cell membrane</location>
        <topology evidence="1">Multi-pass membrane protein</topology>
    </subcellularLocation>
    <subcellularLocation>
        <location evidence="9">Bacterial flagellum basal body</location>
    </subcellularLocation>
</comment>
<dbReference type="GeneID" id="53315556"/>
<keyword evidence="4 9" id="KW-1003">Cell membrane</keyword>
<keyword evidence="5 9" id="KW-0812">Transmembrane</keyword>
<evidence type="ECO:0000256" key="7">
    <source>
        <dbReference type="ARBA" id="ARBA00023136"/>
    </source>
</evidence>